<dbReference type="RefSeq" id="WP_094324546.1">
    <property type="nucleotide sequence ID" value="NZ_CP022347.1"/>
</dbReference>
<evidence type="ECO:0000256" key="4">
    <source>
        <dbReference type="ARBA" id="ARBA00022840"/>
    </source>
</evidence>
<protein>
    <submittedName>
        <fullName evidence="10">Multidrug ABC transporter, membrane protein/ATP-binding protein</fullName>
    </submittedName>
</protein>
<evidence type="ECO:0000256" key="6">
    <source>
        <dbReference type="ARBA" id="ARBA00023136"/>
    </source>
</evidence>
<keyword evidence="2 7" id="KW-0812">Transmembrane</keyword>
<dbReference type="InterPro" id="IPR005898">
    <property type="entry name" value="Cyc_pep_transpt_SyrD/YojI"/>
</dbReference>
<dbReference type="NCBIfam" id="NF007813">
    <property type="entry name" value="PRK10522.1"/>
    <property type="match status" value="1"/>
</dbReference>
<dbReference type="GO" id="GO:0015833">
    <property type="term" value="P:peptide transport"/>
    <property type="evidence" value="ECO:0007669"/>
    <property type="project" value="InterPro"/>
</dbReference>
<dbReference type="PANTHER" id="PTHR24221:SF654">
    <property type="entry name" value="ATP-BINDING CASSETTE SUB-FAMILY B MEMBER 6"/>
    <property type="match status" value="1"/>
</dbReference>
<dbReference type="InterPro" id="IPR017871">
    <property type="entry name" value="ABC_transporter-like_CS"/>
</dbReference>
<evidence type="ECO:0000256" key="2">
    <source>
        <dbReference type="ARBA" id="ARBA00022692"/>
    </source>
</evidence>
<dbReference type="SUPFAM" id="SSF52540">
    <property type="entry name" value="P-loop containing nucleoside triphosphate hydrolases"/>
    <property type="match status" value="1"/>
</dbReference>
<dbReference type="InterPro" id="IPR003439">
    <property type="entry name" value="ABC_transporter-like_ATP-bd"/>
</dbReference>
<dbReference type="GO" id="GO:0005524">
    <property type="term" value="F:ATP binding"/>
    <property type="evidence" value="ECO:0007669"/>
    <property type="project" value="UniProtKB-KW"/>
</dbReference>
<evidence type="ECO:0000256" key="5">
    <source>
        <dbReference type="ARBA" id="ARBA00022989"/>
    </source>
</evidence>
<sequence>MDFILKIIKENKVKITLFVFFSSLSSFFSIWLLSFINNYLLKLQGFHISLLFYFILLLLALFLSSVCVEFALSVFGQNFIFKMQRKVVKQILDTNILQIEKIGKAKLLASLSSDVRSISFALLRVPDFLQASILFIALLAYIFYLSREIFLLCLVFFAITAFINYILASKIHRYFKLSRNSDDALQNSYQNIIDGHKNLSLNSHRAKLYYEKYFEKAASSKRFSNIRANLMHSISSNFTNISFLSLVGFEFFLALNFKLTSIENATTIALAIFFLRAPLLSLLSSVPTLLTAKIALDKISNLELNSYDDSFHIAKPFSKWSKISFKNLAFSYGNFSLKPTTLDIHKGELIFLIGKNGSGKSTFSLLFSALIKAKSGELYLDEHKIDDDNVYAYRALISAIFSEFHLFTQTIKNGVCADEKDIKHYLKILELENKIKVKDAELTDTKLSSGQKKRLAMLICLLEERDVLIFDEFAADQDPVFRRFFYKELLPLLKKQGKTILTISHDETYFDAADRILLAQDGYISEIKGVNKKEIASDIIKHFT</sequence>
<dbReference type="GO" id="GO:1904680">
    <property type="term" value="F:peptide transmembrane transporter activity"/>
    <property type="evidence" value="ECO:0007669"/>
    <property type="project" value="InterPro"/>
</dbReference>
<gene>
    <name evidence="10" type="ORF">CAV_0077</name>
</gene>
<evidence type="ECO:0000259" key="9">
    <source>
        <dbReference type="PROSITE" id="PS50929"/>
    </source>
</evidence>
<dbReference type="GO" id="GO:0140359">
    <property type="term" value="F:ABC-type transporter activity"/>
    <property type="evidence" value="ECO:0007669"/>
    <property type="project" value="InterPro"/>
</dbReference>
<dbReference type="SMART" id="SM00382">
    <property type="entry name" value="AAA"/>
    <property type="match status" value="1"/>
</dbReference>
<evidence type="ECO:0000256" key="7">
    <source>
        <dbReference type="SAM" id="Phobius"/>
    </source>
</evidence>
<dbReference type="InterPro" id="IPR011527">
    <property type="entry name" value="ABC1_TM_dom"/>
</dbReference>
<reference evidence="10 11" key="1">
    <citation type="submission" date="2017-07" db="EMBL/GenBank/DDBJ databases">
        <title>Analysis of two Campylobacter avium genomes and identification of a novel hippuricase gene.</title>
        <authorList>
            <person name="Miller W.G."/>
            <person name="Chapman M.H."/>
            <person name="Yee E."/>
            <person name="Revez J."/>
            <person name="Bono J.L."/>
            <person name="Rossi M."/>
        </authorList>
    </citation>
    <scope>NUCLEOTIDE SEQUENCE [LARGE SCALE GENOMIC DNA]</scope>
    <source>
        <strain evidence="10 11">LMG 24591</strain>
    </source>
</reference>
<dbReference type="Gene3D" id="1.20.1560.10">
    <property type="entry name" value="ABC transporter type 1, transmembrane domain"/>
    <property type="match status" value="1"/>
</dbReference>
<dbReference type="GO" id="GO:0005886">
    <property type="term" value="C:plasma membrane"/>
    <property type="evidence" value="ECO:0007669"/>
    <property type="project" value="UniProtKB-SubCell"/>
</dbReference>
<keyword evidence="11" id="KW-1185">Reference proteome</keyword>
<dbReference type="InterPro" id="IPR039421">
    <property type="entry name" value="Type_1_exporter"/>
</dbReference>
<dbReference type="NCBIfam" id="TIGR01194">
    <property type="entry name" value="cyc_pep_trnsptr"/>
    <property type="match status" value="1"/>
</dbReference>
<dbReference type="EMBL" id="CP022347">
    <property type="protein sequence ID" value="ASQ29750.1"/>
    <property type="molecule type" value="Genomic_DNA"/>
</dbReference>
<feature type="transmembrane region" description="Helical" evidence="7">
    <location>
        <begin position="15"/>
        <end position="36"/>
    </location>
</feature>
<feature type="transmembrane region" description="Helical" evidence="7">
    <location>
        <begin position="121"/>
        <end position="143"/>
    </location>
</feature>
<feature type="transmembrane region" description="Helical" evidence="7">
    <location>
        <begin position="149"/>
        <end position="168"/>
    </location>
</feature>
<evidence type="ECO:0000313" key="11">
    <source>
        <dbReference type="Proteomes" id="UP000201169"/>
    </source>
</evidence>
<dbReference type="SUPFAM" id="SSF90123">
    <property type="entry name" value="ABC transporter transmembrane region"/>
    <property type="match status" value="1"/>
</dbReference>
<dbReference type="OrthoDB" id="9760776at2"/>
<keyword evidence="3" id="KW-0547">Nucleotide-binding</keyword>
<evidence type="ECO:0000259" key="8">
    <source>
        <dbReference type="PROSITE" id="PS50893"/>
    </source>
</evidence>
<dbReference type="Gene3D" id="3.40.50.300">
    <property type="entry name" value="P-loop containing nucleotide triphosphate hydrolases"/>
    <property type="match status" value="1"/>
</dbReference>
<feature type="transmembrane region" description="Helical" evidence="7">
    <location>
        <begin position="48"/>
        <end position="75"/>
    </location>
</feature>
<keyword evidence="5 7" id="KW-1133">Transmembrane helix</keyword>
<proteinExistence type="predicted"/>
<dbReference type="AlphaFoldDB" id="A0A222MVW5"/>
<dbReference type="Proteomes" id="UP000201169">
    <property type="component" value="Chromosome"/>
</dbReference>
<evidence type="ECO:0000256" key="3">
    <source>
        <dbReference type="ARBA" id="ARBA00022741"/>
    </source>
</evidence>
<dbReference type="GO" id="GO:0016887">
    <property type="term" value="F:ATP hydrolysis activity"/>
    <property type="evidence" value="ECO:0007669"/>
    <property type="project" value="InterPro"/>
</dbReference>
<dbReference type="InterPro" id="IPR027417">
    <property type="entry name" value="P-loop_NTPase"/>
</dbReference>
<dbReference type="InterPro" id="IPR036640">
    <property type="entry name" value="ABC1_TM_sf"/>
</dbReference>
<dbReference type="KEGG" id="cavi:CAV_0077"/>
<organism evidence="10 11">
    <name type="scientific">Campylobacter avium LMG 24591</name>
    <dbReference type="NCBI Taxonomy" id="522484"/>
    <lineage>
        <taxon>Bacteria</taxon>
        <taxon>Pseudomonadati</taxon>
        <taxon>Campylobacterota</taxon>
        <taxon>Epsilonproteobacteria</taxon>
        <taxon>Campylobacterales</taxon>
        <taxon>Campylobacteraceae</taxon>
        <taxon>Campylobacter</taxon>
    </lineage>
</organism>
<accession>A0A222MVW5</accession>
<dbReference type="PROSITE" id="PS50929">
    <property type="entry name" value="ABC_TM1F"/>
    <property type="match status" value="1"/>
</dbReference>
<dbReference type="GO" id="GO:0034040">
    <property type="term" value="F:ATPase-coupled lipid transmembrane transporter activity"/>
    <property type="evidence" value="ECO:0007669"/>
    <property type="project" value="TreeGrafter"/>
</dbReference>
<dbReference type="PROSITE" id="PS50893">
    <property type="entry name" value="ABC_TRANSPORTER_2"/>
    <property type="match status" value="1"/>
</dbReference>
<dbReference type="InterPro" id="IPR003593">
    <property type="entry name" value="AAA+_ATPase"/>
</dbReference>
<feature type="domain" description="ABC transmembrane type-1" evidence="9">
    <location>
        <begin position="15"/>
        <end position="291"/>
    </location>
</feature>
<name>A0A222MVW5_9BACT</name>
<dbReference type="Pfam" id="PF00005">
    <property type="entry name" value="ABC_tran"/>
    <property type="match status" value="1"/>
</dbReference>
<evidence type="ECO:0000313" key="10">
    <source>
        <dbReference type="EMBL" id="ASQ29750.1"/>
    </source>
</evidence>
<dbReference type="PROSITE" id="PS00211">
    <property type="entry name" value="ABC_TRANSPORTER_1"/>
    <property type="match status" value="1"/>
</dbReference>
<dbReference type="PANTHER" id="PTHR24221">
    <property type="entry name" value="ATP-BINDING CASSETTE SUB-FAMILY B"/>
    <property type="match status" value="1"/>
</dbReference>
<comment type="subcellular location">
    <subcellularLocation>
        <location evidence="1">Cell membrane</location>
        <topology evidence="1">Multi-pass membrane protein</topology>
    </subcellularLocation>
</comment>
<evidence type="ECO:0000256" key="1">
    <source>
        <dbReference type="ARBA" id="ARBA00004651"/>
    </source>
</evidence>
<dbReference type="Pfam" id="PF00664">
    <property type="entry name" value="ABC_membrane"/>
    <property type="match status" value="1"/>
</dbReference>
<keyword evidence="6 7" id="KW-0472">Membrane</keyword>
<keyword evidence="4 10" id="KW-0067">ATP-binding</keyword>
<feature type="domain" description="ABC transporter" evidence="8">
    <location>
        <begin position="318"/>
        <end position="544"/>
    </location>
</feature>